<dbReference type="EMBL" id="MT141392">
    <property type="protein sequence ID" value="QJA60024.1"/>
    <property type="molecule type" value="Genomic_DNA"/>
</dbReference>
<dbReference type="AlphaFoldDB" id="A0A6M3IRX2"/>
<feature type="transmembrane region" description="Helical" evidence="1">
    <location>
        <begin position="48"/>
        <end position="66"/>
    </location>
</feature>
<evidence type="ECO:0000313" key="2">
    <source>
        <dbReference type="EMBL" id="QJA60024.1"/>
    </source>
</evidence>
<gene>
    <name evidence="2" type="ORF">MM415B01209_0023</name>
</gene>
<reference evidence="2" key="1">
    <citation type="submission" date="2020-03" db="EMBL/GenBank/DDBJ databases">
        <title>The deep terrestrial virosphere.</title>
        <authorList>
            <person name="Holmfeldt K."/>
            <person name="Nilsson E."/>
            <person name="Simone D."/>
            <person name="Lopez-Fernandez M."/>
            <person name="Wu X."/>
            <person name="de Brujin I."/>
            <person name="Lundin D."/>
            <person name="Andersson A."/>
            <person name="Bertilsson S."/>
            <person name="Dopson M."/>
        </authorList>
    </citation>
    <scope>NUCLEOTIDE SEQUENCE</scope>
    <source>
        <strain evidence="2">MM415B01209</strain>
    </source>
</reference>
<organism evidence="2">
    <name type="scientific">viral metagenome</name>
    <dbReference type="NCBI Taxonomy" id="1070528"/>
    <lineage>
        <taxon>unclassified sequences</taxon>
        <taxon>metagenomes</taxon>
        <taxon>organismal metagenomes</taxon>
    </lineage>
</organism>
<keyword evidence="1" id="KW-0472">Membrane</keyword>
<accession>A0A6M3IRX2</accession>
<proteinExistence type="predicted"/>
<feature type="transmembrane region" description="Helical" evidence="1">
    <location>
        <begin position="12"/>
        <end position="36"/>
    </location>
</feature>
<protein>
    <submittedName>
        <fullName evidence="2">Uncharacterized protein</fullName>
    </submittedName>
</protein>
<name>A0A6M3IRX2_9ZZZZ</name>
<keyword evidence="1" id="KW-0812">Transmembrane</keyword>
<keyword evidence="1" id="KW-1133">Transmembrane helix</keyword>
<evidence type="ECO:0000256" key="1">
    <source>
        <dbReference type="SAM" id="Phobius"/>
    </source>
</evidence>
<sequence length="115" mass="12021">MEGRFILMEDIALASILTLAGAAVAAGLVTTFVELIKRTLPIVAARGWEQALALAASLALVILASVDRHLTAGTTTLPDAFVSLVAWLTIAKLSTAIYDEVVAAPGSFRATELNQ</sequence>